<reference evidence="4" key="1">
    <citation type="submission" date="2013-11" db="EMBL/GenBank/DDBJ databases">
        <title>Genome sequencing of Bartonella spp. isolated from human blood.</title>
        <authorList>
            <person name="Raoult D."/>
        </authorList>
    </citation>
    <scope>NUCLEOTIDE SEQUENCE</scope>
    <source>
        <strain evidence="4">BM1374165</strain>
    </source>
</reference>
<keyword evidence="2" id="KW-0812">Transmembrane</keyword>
<dbReference type="RefSeq" id="WP_051524342.1">
    <property type="nucleotide sequence ID" value="NZ_CP072897.1"/>
</dbReference>
<protein>
    <submittedName>
        <fullName evidence="3">Autotransporter</fullName>
    </submittedName>
</protein>
<dbReference type="Proteomes" id="UP000019801">
    <property type="component" value="Chromosome I"/>
</dbReference>
<dbReference type="KEGG" id="bhs:BM1374165_01254"/>
<feature type="region of interest" description="Disordered" evidence="1">
    <location>
        <begin position="1"/>
        <end position="21"/>
    </location>
</feature>
<gene>
    <name evidence="3" type="ORF">BM1374165_01254</name>
</gene>
<evidence type="ECO:0000313" key="4">
    <source>
        <dbReference type="Proteomes" id="UP000019801"/>
    </source>
</evidence>
<feature type="compositionally biased region" description="Low complexity" evidence="1">
    <location>
        <begin position="7"/>
        <end position="16"/>
    </location>
</feature>
<evidence type="ECO:0000256" key="2">
    <source>
        <dbReference type="SAM" id="Phobius"/>
    </source>
</evidence>
<evidence type="ECO:0000256" key="1">
    <source>
        <dbReference type="SAM" id="MobiDB-lite"/>
    </source>
</evidence>
<sequence>MQPEFLNSNPNSGSNPGPNPNPGLHVHAVVLQMASYFVMPNALFYTGLTDMAKQNVLLANRRISLLEKEQEKQSGFFLYTYETSPLKVLLVNMVIAVLIFTTLLSKEVLTSQR</sequence>
<dbReference type="AlphaFoldDB" id="X5M069"/>
<accession>X5M069</accession>
<organism evidence="3 4">
    <name type="scientific">Bartonella henselae</name>
    <name type="common">Rochalimaea henselae</name>
    <dbReference type="NCBI Taxonomy" id="38323"/>
    <lineage>
        <taxon>Bacteria</taxon>
        <taxon>Pseudomonadati</taxon>
        <taxon>Pseudomonadota</taxon>
        <taxon>Alphaproteobacteria</taxon>
        <taxon>Hyphomicrobiales</taxon>
        <taxon>Bartonellaceae</taxon>
        <taxon>Bartonella</taxon>
    </lineage>
</organism>
<name>X5M069_BARHN</name>
<keyword evidence="2" id="KW-1133">Transmembrane helix</keyword>
<proteinExistence type="predicted"/>
<dbReference type="EMBL" id="HG969191">
    <property type="protein sequence ID" value="CDO47247.1"/>
    <property type="molecule type" value="Genomic_DNA"/>
</dbReference>
<evidence type="ECO:0000313" key="3">
    <source>
        <dbReference type="EMBL" id="CDO47247.1"/>
    </source>
</evidence>
<keyword evidence="2" id="KW-0472">Membrane</keyword>
<feature type="transmembrane region" description="Helical" evidence="2">
    <location>
        <begin position="86"/>
        <end position="104"/>
    </location>
</feature>